<name>A0A9D1KQ42_9ACTN</name>
<feature type="transmembrane region" description="Helical" evidence="10">
    <location>
        <begin position="149"/>
        <end position="166"/>
    </location>
</feature>
<dbReference type="InterPro" id="IPR003439">
    <property type="entry name" value="ABC_transporter-like_ATP-bd"/>
</dbReference>
<dbReference type="Proteomes" id="UP000886842">
    <property type="component" value="Unassembled WGS sequence"/>
</dbReference>
<feature type="transmembrane region" description="Helical" evidence="10">
    <location>
        <begin position="172"/>
        <end position="189"/>
    </location>
</feature>
<feature type="transmembrane region" description="Helical" evidence="10">
    <location>
        <begin position="69"/>
        <end position="89"/>
    </location>
</feature>
<dbReference type="GO" id="GO:0016887">
    <property type="term" value="F:ATP hydrolysis activity"/>
    <property type="evidence" value="ECO:0007669"/>
    <property type="project" value="InterPro"/>
</dbReference>
<dbReference type="Gene3D" id="3.40.50.300">
    <property type="entry name" value="P-loop containing nucleotide triphosphate hydrolases"/>
    <property type="match status" value="1"/>
</dbReference>
<evidence type="ECO:0000256" key="6">
    <source>
        <dbReference type="ARBA" id="ARBA00022741"/>
    </source>
</evidence>
<keyword evidence="8 10" id="KW-1133">Transmembrane helix</keyword>
<dbReference type="Pfam" id="PF00664">
    <property type="entry name" value="ABC_membrane"/>
    <property type="match status" value="1"/>
</dbReference>
<keyword evidence="4" id="KW-0997">Cell inner membrane</keyword>
<dbReference type="PANTHER" id="PTHR43394">
    <property type="entry name" value="ATP-DEPENDENT PERMEASE MDL1, MITOCHONDRIAL"/>
    <property type="match status" value="1"/>
</dbReference>
<dbReference type="Gene3D" id="1.20.1560.10">
    <property type="entry name" value="ABC transporter type 1, transmembrane domain"/>
    <property type="match status" value="1"/>
</dbReference>
<dbReference type="InterPro" id="IPR003593">
    <property type="entry name" value="AAA+_ATPase"/>
</dbReference>
<keyword evidence="6" id="KW-0547">Nucleotide-binding</keyword>
<feature type="transmembrane region" description="Helical" evidence="10">
    <location>
        <begin position="28"/>
        <end position="49"/>
    </location>
</feature>
<dbReference type="GO" id="GO:0015421">
    <property type="term" value="F:ABC-type oligopeptide transporter activity"/>
    <property type="evidence" value="ECO:0007669"/>
    <property type="project" value="TreeGrafter"/>
</dbReference>
<evidence type="ECO:0000256" key="5">
    <source>
        <dbReference type="ARBA" id="ARBA00022692"/>
    </source>
</evidence>
<evidence type="ECO:0000256" key="9">
    <source>
        <dbReference type="ARBA" id="ARBA00023136"/>
    </source>
</evidence>
<evidence type="ECO:0000256" key="10">
    <source>
        <dbReference type="SAM" id="Phobius"/>
    </source>
</evidence>
<keyword evidence="5 10" id="KW-0812">Transmembrane</keyword>
<dbReference type="InterPro" id="IPR011527">
    <property type="entry name" value="ABC1_TM_dom"/>
</dbReference>
<evidence type="ECO:0000256" key="7">
    <source>
        <dbReference type="ARBA" id="ARBA00022840"/>
    </source>
</evidence>
<dbReference type="SUPFAM" id="SSF90123">
    <property type="entry name" value="ABC transporter transmembrane region"/>
    <property type="match status" value="1"/>
</dbReference>
<feature type="transmembrane region" description="Helical" evidence="10">
    <location>
        <begin position="248"/>
        <end position="270"/>
    </location>
</feature>
<dbReference type="AlphaFoldDB" id="A0A9D1KQ42"/>
<keyword evidence="7 13" id="KW-0067">ATP-binding</keyword>
<dbReference type="GO" id="GO:0005524">
    <property type="term" value="F:ATP binding"/>
    <property type="evidence" value="ECO:0007669"/>
    <property type="project" value="UniProtKB-KW"/>
</dbReference>
<gene>
    <name evidence="13" type="ORF">IAA98_15880</name>
</gene>
<comment type="subcellular location">
    <subcellularLocation>
        <location evidence="1">Cell membrane</location>
        <topology evidence="1">Multi-pass membrane protein</topology>
    </subcellularLocation>
</comment>
<keyword evidence="2" id="KW-0813">Transport</keyword>
<evidence type="ECO:0000259" key="12">
    <source>
        <dbReference type="PROSITE" id="PS50929"/>
    </source>
</evidence>
<dbReference type="PROSITE" id="PS50929">
    <property type="entry name" value="ABC_TM1F"/>
    <property type="match status" value="1"/>
</dbReference>
<organism evidence="13 14">
    <name type="scientific">Candidatus Avipropionibacterium avicola</name>
    <dbReference type="NCBI Taxonomy" id="2840701"/>
    <lineage>
        <taxon>Bacteria</taxon>
        <taxon>Bacillati</taxon>
        <taxon>Actinomycetota</taxon>
        <taxon>Actinomycetes</taxon>
        <taxon>Propionibacteriales</taxon>
        <taxon>Propionibacteriaceae</taxon>
        <taxon>Propionibacteriaceae incertae sedis</taxon>
        <taxon>Candidatus Avipropionibacterium</taxon>
    </lineage>
</organism>
<sequence>MSEPLPIARPAEVRTAAVRELRADRRSVLTLVVVNVLASAVALVAPWLLGRIIDTIQAGPDDVLDRVDRLALAALAFTVAQILLTRWSLLVGHRFGERAGARIRQRLLDRVLALPARRVERVGTGDLVSRGSTDATVVATTLRAAVPEIVVAAIQALFLVVAVVVLDPRLGAFGLLGIIGVAIALRRHLRRARDAYLEVAASGAELADVVTTTVRGARTVELLGLEQRRTRAAESSIGRARRAQLDALWLRTVLFPWSDIALGLPVVGVLAVGGLLHLDGMVSLGTVVAATVYLRQLVGPLDTLMVWIEQLQAGGASYARVEGIPATTPKPPAVGVPDAVREAAGDRLQVDDVRYGYLADRDVLHGVDLLVRPGEHLAIVGGSGAGKSTLARLLAGVDHPRTGTVTIDGTAVADLPPEQLRGHVVLVTQEHHVFSDSLRDNLLLARPSADDDQVWAALSAVGATWAADLPVGLDAVAGRDVHLDDAMAQQLSLARVVLADPHTLILDEATAQLDPGTARDTERSLAAVLQGRTVIAIAHRLQTARDADRIVVMADGRIVEVGTHDDLVAAGQAYARLWQAWHGDSG</sequence>
<dbReference type="InterPro" id="IPR027417">
    <property type="entry name" value="P-loop_NTPase"/>
</dbReference>
<dbReference type="PANTHER" id="PTHR43394:SF1">
    <property type="entry name" value="ATP-BINDING CASSETTE SUB-FAMILY B MEMBER 10, MITOCHONDRIAL"/>
    <property type="match status" value="1"/>
</dbReference>
<feature type="domain" description="ABC transmembrane type-1" evidence="12">
    <location>
        <begin position="29"/>
        <end position="313"/>
    </location>
</feature>
<evidence type="ECO:0000256" key="4">
    <source>
        <dbReference type="ARBA" id="ARBA00022519"/>
    </source>
</evidence>
<comment type="caution">
    <text evidence="13">The sequence shown here is derived from an EMBL/GenBank/DDBJ whole genome shotgun (WGS) entry which is preliminary data.</text>
</comment>
<dbReference type="PROSITE" id="PS50893">
    <property type="entry name" value="ABC_TRANSPORTER_2"/>
    <property type="match status" value="1"/>
</dbReference>
<evidence type="ECO:0000313" key="13">
    <source>
        <dbReference type="EMBL" id="HIT77058.1"/>
    </source>
</evidence>
<dbReference type="EMBL" id="DVLP01000454">
    <property type="protein sequence ID" value="HIT77058.1"/>
    <property type="molecule type" value="Genomic_DNA"/>
</dbReference>
<proteinExistence type="predicted"/>
<evidence type="ECO:0000256" key="8">
    <source>
        <dbReference type="ARBA" id="ARBA00022989"/>
    </source>
</evidence>
<dbReference type="GO" id="GO:0005886">
    <property type="term" value="C:plasma membrane"/>
    <property type="evidence" value="ECO:0007669"/>
    <property type="project" value="UniProtKB-SubCell"/>
</dbReference>
<evidence type="ECO:0000256" key="3">
    <source>
        <dbReference type="ARBA" id="ARBA00022475"/>
    </source>
</evidence>
<evidence type="ECO:0000256" key="1">
    <source>
        <dbReference type="ARBA" id="ARBA00004651"/>
    </source>
</evidence>
<accession>A0A9D1KQ42</accession>
<dbReference type="CDD" id="cd07346">
    <property type="entry name" value="ABC_6TM_exporters"/>
    <property type="match status" value="1"/>
</dbReference>
<keyword evidence="9 10" id="KW-0472">Membrane</keyword>
<dbReference type="InterPro" id="IPR039421">
    <property type="entry name" value="Type_1_exporter"/>
</dbReference>
<reference evidence="13" key="1">
    <citation type="submission" date="2020-10" db="EMBL/GenBank/DDBJ databases">
        <authorList>
            <person name="Gilroy R."/>
        </authorList>
    </citation>
    <scope>NUCLEOTIDE SEQUENCE</scope>
    <source>
        <strain evidence="13">ChiGjej1B1-24693</strain>
    </source>
</reference>
<dbReference type="FunFam" id="3.40.50.300:FF:001001">
    <property type="entry name" value="Multidrug ABC transporter ATP-binding protein"/>
    <property type="match status" value="1"/>
</dbReference>
<protein>
    <submittedName>
        <fullName evidence="13">ABC transporter ATP-binding protein</fullName>
    </submittedName>
</protein>
<keyword evidence="3" id="KW-1003">Cell membrane</keyword>
<dbReference type="SMART" id="SM00382">
    <property type="entry name" value="AAA"/>
    <property type="match status" value="1"/>
</dbReference>
<dbReference type="Pfam" id="PF00005">
    <property type="entry name" value="ABC_tran"/>
    <property type="match status" value="1"/>
</dbReference>
<reference evidence="13" key="2">
    <citation type="journal article" date="2021" name="PeerJ">
        <title>Extensive microbial diversity within the chicken gut microbiome revealed by metagenomics and culture.</title>
        <authorList>
            <person name="Gilroy R."/>
            <person name="Ravi A."/>
            <person name="Getino M."/>
            <person name="Pursley I."/>
            <person name="Horton D.L."/>
            <person name="Alikhan N.F."/>
            <person name="Baker D."/>
            <person name="Gharbi K."/>
            <person name="Hall N."/>
            <person name="Watson M."/>
            <person name="Adriaenssens E.M."/>
            <person name="Foster-Nyarko E."/>
            <person name="Jarju S."/>
            <person name="Secka A."/>
            <person name="Antonio M."/>
            <person name="Oren A."/>
            <person name="Chaudhuri R.R."/>
            <person name="La Ragione R."/>
            <person name="Hildebrand F."/>
            <person name="Pallen M.J."/>
        </authorList>
    </citation>
    <scope>NUCLEOTIDE SEQUENCE</scope>
    <source>
        <strain evidence="13">ChiGjej1B1-24693</strain>
    </source>
</reference>
<dbReference type="InterPro" id="IPR036640">
    <property type="entry name" value="ABC1_TM_sf"/>
</dbReference>
<feature type="domain" description="ABC transporter" evidence="11">
    <location>
        <begin position="348"/>
        <end position="580"/>
    </location>
</feature>
<dbReference type="SUPFAM" id="SSF52540">
    <property type="entry name" value="P-loop containing nucleoside triphosphate hydrolases"/>
    <property type="match status" value="1"/>
</dbReference>
<evidence type="ECO:0000259" key="11">
    <source>
        <dbReference type="PROSITE" id="PS50893"/>
    </source>
</evidence>
<evidence type="ECO:0000313" key="14">
    <source>
        <dbReference type="Proteomes" id="UP000886842"/>
    </source>
</evidence>
<evidence type="ECO:0000256" key="2">
    <source>
        <dbReference type="ARBA" id="ARBA00022448"/>
    </source>
</evidence>